<accession>E1JS71</accession>
<gene>
    <name evidence="4" type="ORF">DesfrDRAFT_0470</name>
</gene>
<evidence type="ECO:0000259" key="3">
    <source>
        <dbReference type="Pfam" id="PF13406"/>
    </source>
</evidence>
<feature type="compositionally biased region" description="Low complexity" evidence="1">
    <location>
        <begin position="44"/>
        <end position="76"/>
    </location>
</feature>
<dbReference type="Gene3D" id="1.10.8.350">
    <property type="entry name" value="Bacterial muramidase"/>
    <property type="match status" value="1"/>
</dbReference>
<comment type="caution">
    <text evidence="4">The sequence shown here is derived from an EMBL/GenBank/DDBJ whole genome shotgun (WGS) entry which is preliminary data.</text>
</comment>
<dbReference type="InterPro" id="IPR023346">
    <property type="entry name" value="Lysozyme-like_dom_sf"/>
</dbReference>
<dbReference type="Pfam" id="PF13406">
    <property type="entry name" value="SLT_2"/>
    <property type="match status" value="1"/>
</dbReference>
<dbReference type="PROSITE" id="PS51257">
    <property type="entry name" value="PROKAR_LIPOPROTEIN"/>
    <property type="match status" value="1"/>
</dbReference>
<feature type="region of interest" description="Disordered" evidence="1">
    <location>
        <begin position="36"/>
        <end position="90"/>
    </location>
</feature>
<dbReference type="eggNOG" id="COG2951">
    <property type="taxonomic scope" value="Bacteria"/>
</dbReference>
<keyword evidence="5" id="KW-1185">Reference proteome</keyword>
<dbReference type="STRING" id="596151.DesfrDRAFT_0470"/>
<dbReference type="Proteomes" id="UP000006250">
    <property type="component" value="Unassembled WGS sequence"/>
</dbReference>
<feature type="signal peptide" evidence="2">
    <location>
        <begin position="1"/>
        <end position="35"/>
    </location>
</feature>
<evidence type="ECO:0000313" key="4">
    <source>
        <dbReference type="EMBL" id="EFL52840.1"/>
    </source>
</evidence>
<dbReference type="InterPro" id="IPR031304">
    <property type="entry name" value="SLT_2"/>
</dbReference>
<evidence type="ECO:0000313" key="5">
    <source>
        <dbReference type="Proteomes" id="UP000006250"/>
    </source>
</evidence>
<protein>
    <submittedName>
        <fullName evidence="4">Membrane-bound lytic murein transglycosylase B-like protein</fullName>
    </submittedName>
</protein>
<dbReference type="OrthoDB" id="9772911at2"/>
<dbReference type="AlphaFoldDB" id="E1JS71"/>
<dbReference type="SUPFAM" id="SSF53955">
    <property type="entry name" value="Lysozyme-like"/>
    <property type="match status" value="1"/>
</dbReference>
<name>E1JS71_SOLFR</name>
<sequence precursor="true">MVTRPRANAPRGLLLRLAICLAVLAALASCAPTQAPGPAHAGIDAAPAPTPTVATGDTTAAPAVPAISGPATASEPPSAPTPAPSPAPAVINAGGWTPLVGRLAADGLDKATLARTFSDGAVTYSPEIMARKVDAMVRKKFEPRPKPSHKTLTRSNYRHFLSPTIIDAAALFVGEHKAAFDKAEREYGPPPELIAAFLVVETNLGSFLGNRDALSVLASLARSSQLDQIAPYMKTLHGDSDRAAFAAEAAKDRSQWAYQELAALLRYAAAKKQAPAAIPGSIYGAIGICQFMPSNALRYGVDADGDGVIDLFCPSDAIVSVASYLRGHGWKPGMTEAETKAVVYAYNHSDLYVLAVMTVADRIGARLR</sequence>
<feature type="compositionally biased region" description="Pro residues" evidence="1">
    <location>
        <begin position="77"/>
        <end position="87"/>
    </location>
</feature>
<dbReference type="GO" id="GO:0009253">
    <property type="term" value="P:peptidoglycan catabolic process"/>
    <property type="evidence" value="ECO:0007669"/>
    <property type="project" value="TreeGrafter"/>
</dbReference>
<reference evidence="4 5" key="1">
    <citation type="submission" date="2010-08" db="EMBL/GenBank/DDBJ databases">
        <title>The draft genome of Desulfovibrio fructosovorans JJ.</title>
        <authorList>
            <consortium name="US DOE Joint Genome Institute (JGI-PGF)"/>
            <person name="Lucas S."/>
            <person name="Copeland A."/>
            <person name="Lapidus A."/>
            <person name="Cheng J.-F."/>
            <person name="Bruce D."/>
            <person name="Goodwin L."/>
            <person name="Pitluck S."/>
            <person name="Land M.L."/>
            <person name="Hauser L."/>
            <person name="Chang Y.-J."/>
            <person name="Jeffries C."/>
            <person name="Wall J.D."/>
            <person name="Stahl D.A."/>
            <person name="Arkin A.P."/>
            <person name="Dehal P."/>
            <person name="Stolyar S.M."/>
            <person name="Hazen T.C."/>
            <person name="Woyke T.J."/>
        </authorList>
    </citation>
    <scope>NUCLEOTIDE SEQUENCE [LARGE SCALE GENOMIC DNA]</scope>
    <source>
        <strain evidence="4 5">JJ</strain>
    </source>
</reference>
<feature type="domain" description="Transglycosylase SLT" evidence="3">
    <location>
        <begin position="102"/>
        <end position="335"/>
    </location>
</feature>
<keyword evidence="2" id="KW-0732">Signal</keyword>
<dbReference type="PANTHER" id="PTHR30163">
    <property type="entry name" value="MEMBRANE-BOUND LYTIC MUREIN TRANSGLYCOSYLASE B"/>
    <property type="match status" value="1"/>
</dbReference>
<organism evidence="4 5">
    <name type="scientific">Solidesulfovibrio fructosivorans JJ]</name>
    <dbReference type="NCBI Taxonomy" id="596151"/>
    <lineage>
        <taxon>Bacteria</taxon>
        <taxon>Pseudomonadati</taxon>
        <taxon>Thermodesulfobacteriota</taxon>
        <taxon>Desulfovibrionia</taxon>
        <taxon>Desulfovibrionales</taxon>
        <taxon>Desulfovibrionaceae</taxon>
        <taxon>Solidesulfovibrio</taxon>
    </lineage>
</organism>
<dbReference type="CDD" id="cd13399">
    <property type="entry name" value="Slt35-like"/>
    <property type="match status" value="1"/>
</dbReference>
<evidence type="ECO:0000256" key="2">
    <source>
        <dbReference type="SAM" id="SignalP"/>
    </source>
</evidence>
<evidence type="ECO:0000256" key="1">
    <source>
        <dbReference type="SAM" id="MobiDB-lite"/>
    </source>
</evidence>
<dbReference type="PANTHER" id="PTHR30163:SF8">
    <property type="entry name" value="LYTIC MUREIN TRANSGLYCOSYLASE"/>
    <property type="match status" value="1"/>
</dbReference>
<dbReference type="GO" id="GO:0008933">
    <property type="term" value="F:peptidoglycan lytic transglycosylase activity"/>
    <property type="evidence" value="ECO:0007669"/>
    <property type="project" value="TreeGrafter"/>
</dbReference>
<proteinExistence type="predicted"/>
<feature type="chain" id="PRO_5003147910" evidence="2">
    <location>
        <begin position="36"/>
        <end position="368"/>
    </location>
</feature>
<dbReference type="InterPro" id="IPR043426">
    <property type="entry name" value="MltB-like"/>
</dbReference>
<dbReference type="EMBL" id="AECZ01000002">
    <property type="protein sequence ID" value="EFL52840.1"/>
    <property type="molecule type" value="Genomic_DNA"/>
</dbReference>
<dbReference type="RefSeq" id="WP_005990728.1">
    <property type="nucleotide sequence ID" value="NZ_AECZ01000002.1"/>
</dbReference>